<feature type="compositionally biased region" description="Acidic residues" evidence="1">
    <location>
        <begin position="81"/>
        <end position="90"/>
    </location>
</feature>
<feature type="compositionally biased region" description="Basic and acidic residues" evidence="1">
    <location>
        <begin position="26"/>
        <end position="44"/>
    </location>
</feature>
<feature type="compositionally biased region" description="Low complexity" evidence="1">
    <location>
        <begin position="153"/>
        <end position="183"/>
    </location>
</feature>
<sequence length="288" mass="32804">MPPTKTLPEGTKECSQSKCNVLLPKEGPKTCDRCREQNNKDQRAHRAKRKAEKESEEARKRSRTENHALETQNNEASPQINEEDVSADEENDNVYEQFADAQAMFDAIRKAFKTGKSVNFRGTYLAANDPLITDKERLQMTTDELWKVSGYRFSNPSSSSDTPFDPSVISNSGAGNNSASAGESGDEGDDEELLVLQERKTYNERLTARLEQLRDFCDGLEYQRQFGDTRFLDTLEREGAGMFRLIETCTSRERRENSRRYEGPTTWETSSANAMFYRTRPSLADRDT</sequence>
<feature type="compositionally biased region" description="Basic and acidic residues" evidence="1">
    <location>
        <begin position="51"/>
        <end position="68"/>
    </location>
</feature>
<feature type="region of interest" description="Disordered" evidence="1">
    <location>
        <begin position="25"/>
        <end position="90"/>
    </location>
</feature>
<dbReference type="AlphaFoldDB" id="A0AAW0AA77"/>
<accession>A0AAW0AA77</accession>
<gene>
    <name evidence="2" type="ORF">R3P38DRAFT_3367397</name>
</gene>
<feature type="region of interest" description="Disordered" evidence="1">
    <location>
        <begin position="152"/>
        <end position="189"/>
    </location>
</feature>
<keyword evidence="3" id="KW-1185">Reference proteome</keyword>
<protein>
    <submittedName>
        <fullName evidence="2">Uncharacterized protein</fullName>
    </submittedName>
</protein>
<comment type="caution">
    <text evidence="2">The sequence shown here is derived from an EMBL/GenBank/DDBJ whole genome shotgun (WGS) entry which is preliminary data.</text>
</comment>
<feature type="compositionally biased region" description="Polar residues" evidence="1">
    <location>
        <begin position="69"/>
        <end position="80"/>
    </location>
</feature>
<name>A0AAW0AA77_9AGAR</name>
<evidence type="ECO:0000313" key="2">
    <source>
        <dbReference type="EMBL" id="KAK7006027.1"/>
    </source>
</evidence>
<organism evidence="2 3">
    <name type="scientific">Favolaschia claudopus</name>
    <dbReference type="NCBI Taxonomy" id="2862362"/>
    <lineage>
        <taxon>Eukaryota</taxon>
        <taxon>Fungi</taxon>
        <taxon>Dikarya</taxon>
        <taxon>Basidiomycota</taxon>
        <taxon>Agaricomycotina</taxon>
        <taxon>Agaricomycetes</taxon>
        <taxon>Agaricomycetidae</taxon>
        <taxon>Agaricales</taxon>
        <taxon>Marasmiineae</taxon>
        <taxon>Mycenaceae</taxon>
        <taxon>Favolaschia</taxon>
    </lineage>
</organism>
<dbReference type="Proteomes" id="UP001362999">
    <property type="component" value="Unassembled WGS sequence"/>
</dbReference>
<reference evidence="2 3" key="1">
    <citation type="journal article" date="2024" name="J Genomics">
        <title>Draft genome sequencing and assembly of Favolaschia claudopus CIRM-BRFM 2984 isolated from oak limbs.</title>
        <authorList>
            <person name="Navarro D."/>
            <person name="Drula E."/>
            <person name="Chaduli D."/>
            <person name="Cazenave R."/>
            <person name="Ahrendt S."/>
            <person name="Wang J."/>
            <person name="Lipzen A."/>
            <person name="Daum C."/>
            <person name="Barry K."/>
            <person name="Grigoriev I.V."/>
            <person name="Favel A."/>
            <person name="Rosso M.N."/>
            <person name="Martin F."/>
        </authorList>
    </citation>
    <scope>NUCLEOTIDE SEQUENCE [LARGE SCALE GENOMIC DNA]</scope>
    <source>
        <strain evidence="2 3">CIRM-BRFM 2984</strain>
    </source>
</reference>
<evidence type="ECO:0000313" key="3">
    <source>
        <dbReference type="Proteomes" id="UP001362999"/>
    </source>
</evidence>
<dbReference type="EMBL" id="JAWWNJ010000077">
    <property type="protein sequence ID" value="KAK7006027.1"/>
    <property type="molecule type" value="Genomic_DNA"/>
</dbReference>
<evidence type="ECO:0000256" key="1">
    <source>
        <dbReference type="SAM" id="MobiDB-lite"/>
    </source>
</evidence>
<proteinExistence type="predicted"/>